<dbReference type="Proteomes" id="UP001265259">
    <property type="component" value="Unassembled WGS sequence"/>
</dbReference>
<comment type="caution">
    <text evidence="1">The sequence shown here is derived from an EMBL/GenBank/DDBJ whole genome shotgun (WGS) entry which is preliminary data.</text>
</comment>
<proteinExistence type="predicted"/>
<name>A0ABU3DJ71_9RHOB</name>
<dbReference type="RefSeq" id="WP_311692265.1">
    <property type="nucleotide sequence ID" value="NZ_JAVRHL010000003.1"/>
</dbReference>
<sequence>MVIIDDPFRHFSGCQRAARHSQVSRVQTGQALVVGQHRPHAFFIDPSGRAVADTQAKEQDIGIQVFQNQNAGAGLAGAY</sequence>
<gene>
    <name evidence="1" type="ORF">RM543_12855</name>
</gene>
<evidence type="ECO:0000313" key="2">
    <source>
        <dbReference type="Proteomes" id="UP001265259"/>
    </source>
</evidence>
<protein>
    <submittedName>
        <fullName evidence="1">Uncharacterized protein</fullName>
    </submittedName>
</protein>
<accession>A0ABU3DJ71</accession>
<reference evidence="1 2" key="1">
    <citation type="submission" date="2023-09" db="EMBL/GenBank/DDBJ databases">
        <authorList>
            <person name="Rey-Velasco X."/>
        </authorList>
    </citation>
    <scope>NUCLEOTIDE SEQUENCE [LARGE SCALE GENOMIC DNA]</scope>
    <source>
        <strain evidence="1 2">F158</strain>
    </source>
</reference>
<dbReference type="EMBL" id="JAVRHL010000003">
    <property type="protein sequence ID" value="MDT0683579.1"/>
    <property type="molecule type" value="Genomic_DNA"/>
</dbReference>
<keyword evidence="2" id="KW-1185">Reference proteome</keyword>
<organism evidence="1 2">
    <name type="scientific">Tropicimonas omnivorans</name>
    <dbReference type="NCBI Taxonomy" id="3075590"/>
    <lineage>
        <taxon>Bacteria</taxon>
        <taxon>Pseudomonadati</taxon>
        <taxon>Pseudomonadota</taxon>
        <taxon>Alphaproteobacteria</taxon>
        <taxon>Rhodobacterales</taxon>
        <taxon>Roseobacteraceae</taxon>
        <taxon>Tropicimonas</taxon>
    </lineage>
</organism>
<evidence type="ECO:0000313" key="1">
    <source>
        <dbReference type="EMBL" id="MDT0683579.1"/>
    </source>
</evidence>